<dbReference type="PANTHER" id="PTHR23028:SF53">
    <property type="entry name" value="ACYL_TRANSF_3 DOMAIN-CONTAINING PROTEIN"/>
    <property type="match status" value="1"/>
</dbReference>
<reference evidence="3 4" key="1">
    <citation type="submission" date="2023-10" db="EMBL/GenBank/DDBJ databases">
        <title>Genome sequencing of the isolated polysaccharide-producing bacterium Kosakonia sacchari KS2022.</title>
        <authorList>
            <person name="Yi X."/>
        </authorList>
    </citation>
    <scope>NUCLEOTIDE SEQUENCE [LARGE SCALE GENOMIC DNA]</scope>
    <source>
        <strain evidence="3 4">KS2022</strain>
    </source>
</reference>
<keyword evidence="1" id="KW-1133">Transmembrane helix</keyword>
<evidence type="ECO:0000256" key="1">
    <source>
        <dbReference type="SAM" id="Phobius"/>
    </source>
</evidence>
<dbReference type="PANTHER" id="PTHR23028">
    <property type="entry name" value="ACETYLTRANSFERASE"/>
    <property type="match status" value="1"/>
</dbReference>
<feature type="transmembrane region" description="Helical" evidence="1">
    <location>
        <begin position="42"/>
        <end position="64"/>
    </location>
</feature>
<feature type="transmembrane region" description="Helical" evidence="1">
    <location>
        <begin position="159"/>
        <end position="177"/>
    </location>
</feature>
<dbReference type="InterPro" id="IPR002656">
    <property type="entry name" value="Acyl_transf_3_dom"/>
</dbReference>
<protein>
    <submittedName>
        <fullName evidence="3">Acyltransferase</fullName>
        <ecNumber evidence="3">2.3.-.-</ecNumber>
    </submittedName>
</protein>
<feature type="transmembrane region" description="Helical" evidence="1">
    <location>
        <begin position="125"/>
        <end position="147"/>
    </location>
</feature>
<feature type="transmembrane region" description="Helical" evidence="1">
    <location>
        <begin position="322"/>
        <end position="343"/>
    </location>
</feature>
<dbReference type="Pfam" id="PF01757">
    <property type="entry name" value="Acyl_transf_3"/>
    <property type="match status" value="1"/>
</dbReference>
<keyword evidence="4" id="KW-1185">Reference proteome</keyword>
<dbReference type="Proteomes" id="UP001302368">
    <property type="component" value="Chromosome"/>
</dbReference>
<evidence type="ECO:0000259" key="2">
    <source>
        <dbReference type="Pfam" id="PF01757"/>
    </source>
</evidence>
<feature type="transmembrane region" description="Helical" evidence="1">
    <location>
        <begin position="287"/>
        <end position="310"/>
    </location>
</feature>
<feature type="transmembrane region" description="Helical" evidence="1">
    <location>
        <begin position="200"/>
        <end position="219"/>
    </location>
</feature>
<keyword evidence="3" id="KW-0808">Transferase</keyword>
<evidence type="ECO:0000313" key="4">
    <source>
        <dbReference type="Proteomes" id="UP001302368"/>
    </source>
</evidence>
<proteinExistence type="predicted"/>
<name>A0ABZ0MUN9_9ENTR</name>
<feature type="transmembrane region" description="Helical" evidence="1">
    <location>
        <begin position="231"/>
        <end position="253"/>
    </location>
</feature>
<feature type="domain" description="Acyltransferase 3" evidence="2">
    <location>
        <begin position="9"/>
        <end position="340"/>
    </location>
</feature>
<keyword evidence="1" id="KW-0812">Transmembrane</keyword>
<evidence type="ECO:0000313" key="3">
    <source>
        <dbReference type="EMBL" id="WOZ79223.1"/>
    </source>
</evidence>
<sequence length="362" mass="41249">MNSNNKIMSIHYLRGLAALAVVFFHLRENLNNVYAQKNLGDLLFLSGAGGVDIFFIVSGFIIALSTKNKLPNNAANFFLKRFFRIYPPYIIMLLAYCFWVVPTDWVVFIKSALLIQLNYASEAPFFGYSILLPSWTLTYEIYFYMVFMIAMSINHKYRVLLCMLMLLIPMYILQHHYNGNFDFYGKSAANINDPGLPGGFLRLASSPMMIEFVYGMIIYEFRSLLKKVPFVTIVAFLCVSFYISCFLSGWKFFYGPMNFGLWAIVLVLGVMSYEAQNGLKESKILSFLGDISYSLYISHAGLITVIGTYWPDMPVYVQGPGIGRLILLTALSISFAYFIFRFIETPSIKIGKLAINRICGKK</sequence>
<dbReference type="EC" id="2.3.-.-" evidence="3"/>
<organism evidence="3 4">
    <name type="scientific">Kosakonia sacchari</name>
    <dbReference type="NCBI Taxonomy" id="1158459"/>
    <lineage>
        <taxon>Bacteria</taxon>
        <taxon>Pseudomonadati</taxon>
        <taxon>Pseudomonadota</taxon>
        <taxon>Gammaproteobacteria</taxon>
        <taxon>Enterobacterales</taxon>
        <taxon>Enterobacteriaceae</taxon>
        <taxon>Kosakonia</taxon>
    </lineage>
</organism>
<dbReference type="GO" id="GO:0016746">
    <property type="term" value="F:acyltransferase activity"/>
    <property type="evidence" value="ECO:0007669"/>
    <property type="project" value="UniProtKB-KW"/>
</dbReference>
<gene>
    <name evidence="3" type="ORF">Q8Y70_09325</name>
</gene>
<dbReference type="RefSeq" id="WP_318987407.1">
    <property type="nucleotide sequence ID" value="NZ_CP137744.1"/>
</dbReference>
<dbReference type="InterPro" id="IPR050879">
    <property type="entry name" value="Acyltransferase_3"/>
</dbReference>
<accession>A0ABZ0MUN9</accession>
<keyword evidence="1" id="KW-0472">Membrane</keyword>
<keyword evidence="3" id="KW-0012">Acyltransferase</keyword>
<feature type="transmembrane region" description="Helical" evidence="1">
    <location>
        <begin position="12"/>
        <end position="30"/>
    </location>
</feature>
<feature type="transmembrane region" description="Helical" evidence="1">
    <location>
        <begin position="85"/>
        <end position="105"/>
    </location>
</feature>
<feature type="transmembrane region" description="Helical" evidence="1">
    <location>
        <begin position="259"/>
        <end position="275"/>
    </location>
</feature>
<dbReference type="EMBL" id="CP137744">
    <property type="protein sequence ID" value="WOZ79223.1"/>
    <property type="molecule type" value="Genomic_DNA"/>
</dbReference>